<comment type="function">
    <text evidence="9">Component of the spliceosomal U1 snRNP, which is essential for recognition of the pre-mRNA 5' splice-site and the subsequent assembly of the spliceosome. SNRPC/U1-C is directly involved in initial 5' splice-site recognition for both constitutive and regulated alternative splicing. The interaction with the 5' splice-site seems to precede base-pairing between the pre-mRNA and the U1 snRNA. Stimulates commitment or early (E) complex formation by stabilizing the base pairing of the 5' end of the U1 snRNA and the 5' splice-site region.</text>
</comment>
<keyword evidence="4 9" id="KW-0862">Zinc</keyword>
<dbReference type="GO" id="GO:0003729">
    <property type="term" value="F:mRNA binding"/>
    <property type="evidence" value="ECO:0007669"/>
    <property type="project" value="UniProtKB-UniRule"/>
</dbReference>
<dbReference type="GO" id="GO:0008270">
    <property type="term" value="F:zinc ion binding"/>
    <property type="evidence" value="ECO:0007669"/>
    <property type="project" value="UniProtKB-UniRule"/>
</dbReference>
<comment type="subcellular location">
    <subcellularLocation>
        <location evidence="1 9 10">Nucleus</location>
    </subcellularLocation>
</comment>
<dbReference type="PANTHER" id="PTHR31148">
    <property type="entry name" value="U1 SMALL NUCLEAR RIBONUCLEOPROTEIN C"/>
    <property type="match status" value="1"/>
</dbReference>
<evidence type="ECO:0000256" key="8">
    <source>
        <dbReference type="ARBA" id="ARBA00046357"/>
    </source>
</evidence>
<dbReference type="Gene3D" id="3.30.160.60">
    <property type="entry name" value="Classic Zinc Finger"/>
    <property type="match status" value="1"/>
</dbReference>
<name>A0A8C8UC38_PERMB</name>
<proteinExistence type="inferred from homology"/>
<keyword evidence="13" id="KW-1185">Reference proteome</keyword>
<evidence type="ECO:0000256" key="6">
    <source>
        <dbReference type="ARBA" id="ARBA00023242"/>
    </source>
</evidence>
<dbReference type="Pfam" id="PF06220">
    <property type="entry name" value="zf-U1"/>
    <property type="match status" value="1"/>
</dbReference>
<dbReference type="InterPro" id="IPR000690">
    <property type="entry name" value="Matrin/U1-C_Znf_C2H2"/>
</dbReference>
<protein>
    <recommendedName>
        <fullName evidence="9 10">U1 small nuclear ribonucleoprotein C</fullName>
        <shortName evidence="9 10">U1 snRNP C</shortName>
        <shortName evidence="9 10">U1-C</shortName>
        <shortName evidence="9 10">U1C</shortName>
    </recommendedName>
</protein>
<dbReference type="GO" id="GO:0030627">
    <property type="term" value="F:pre-mRNA 5'-splice site binding"/>
    <property type="evidence" value="ECO:0007669"/>
    <property type="project" value="InterPro"/>
</dbReference>
<dbReference type="PROSITE" id="PS50171">
    <property type="entry name" value="ZF_MATRIN"/>
    <property type="match status" value="1"/>
</dbReference>
<reference evidence="12" key="2">
    <citation type="submission" date="2025-08" db="UniProtKB">
        <authorList>
            <consortium name="Ensembl"/>
        </authorList>
    </citation>
    <scope>IDENTIFICATION</scope>
</reference>
<dbReference type="PANTHER" id="PTHR31148:SF1">
    <property type="entry name" value="U1 SMALL NUCLEAR RIBONUCLEOPROTEIN C"/>
    <property type="match status" value="1"/>
</dbReference>
<comment type="subunit">
    <text evidence="8">Component of the U1 snRNP. The U1 snRNP is composed of the U1 snRNA and the 7 core Sm proteins SNRPB, SNRPD1, SNRPD2, SNRPD3, SNRPE, SNRPF and SNRPG that assemble in a heptameric protein ring on the Sm site of the small nuclear RNA to form the core snRNP, and at least 3 U1 snRNP-specific proteins SNRNP70/U1-70K, SNRPA/U1-A and SNRPC/U1-C. SNRPC/U1-C interacts with U1 snRNA and the 5' splice-site region of the pre-mRNA. Interacts (via N-terminus) with TIA1 (via C-terminus); thereby promoting spliceosomal U1 snRNP recruitment to 5' splice sites.</text>
</comment>
<keyword evidence="5 9" id="KW-0694">RNA-binding</keyword>
<dbReference type="Ensembl" id="ENSPEMT00000019525.2">
    <property type="protein sequence ID" value="ENSPEMP00000033097.1"/>
    <property type="gene ID" value="ENSPEMG00000014821.2"/>
</dbReference>
<evidence type="ECO:0000313" key="12">
    <source>
        <dbReference type="Ensembl" id="ENSPEMP00000033097.1"/>
    </source>
</evidence>
<dbReference type="GO" id="GO:0030619">
    <property type="term" value="F:U1 snRNA binding"/>
    <property type="evidence" value="ECO:0007669"/>
    <property type="project" value="UniProtKB-UniRule"/>
</dbReference>
<dbReference type="InterPro" id="IPR013085">
    <property type="entry name" value="U1-CZ_Znf_C2H2"/>
</dbReference>
<dbReference type="FunFam" id="3.30.160.60:FF:000059">
    <property type="entry name" value="U1 small nuclear ribonucleoprotein C"/>
    <property type="match status" value="1"/>
</dbReference>
<reference evidence="12 13" key="1">
    <citation type="submission" date="2018-10" db="EMBL/GenBank/DDBJ databases">
        <title>Improved assembly of the deer mouse Peromyscus maniculatus genome.</title>
        <authorList>
            <person name="Lassance J.-M."/>
            <person name="Hoekstra H.E."/>
        </authorList>
    </citation>
    <scope>NUCLEOTIDE SEQUENCE [LARGE SCALE GENOMIC DNA]</scope>
</reference>
<feature type="domain" description="Matrin-type" evidence="11">
    <location>
        <begin position="21"/>
        <end position="53"/>
    </location>
</feature>
<evidence type="ECO:0000256" key="5">
    <source>
        <dbReference type="ARBA" id="ARBA00022884"/>
    </source>
</evidence>
<dbReference type="InterPro" id="IPR036236">
    <property type="entry name" value="Znf_C2H2_sf"/>
</dbReference>
<keyword evidence="2 9" id="KW-0479">Metal-binding</keyword>
<keyword evidence="6 9" id="KW-0539">Nucleus</keyword>
<keyword evidence="3 9" id="KW-0863">Zinc-finger</keyword>
<dbReference type="PIRSF" id="PIRSF037969">
    <property type="entry name" value="U1_snRNP-C"/>
    <property type="match status" value="1"/>
</dbReference>
<dbReference type="GO" id="GO:0005685">
    <property type="term" value="C:U1 snRNP"/>
    <property type="evidence" value="ECO:0007669"/>
    <property type="project" value="UniProtKB-UniRule"/>
</dbReference>
<dbReference type="SMART" id="SM00451">
    <property type="entry name" value="ZnF_U1"/>
    <property type="match status" value="1"/>
</dbReference>
<organism evidence="12 13">
    <name type="scientific">Peromyscus maniculatus bairdii</name>
    <name type="common">Prairie deer mouse</name>
    <dbReference type="NCBI Taxonomy" id="230844"/>
    <lineage>
        <taxon>Eukaryota</taxon>
        <taxon>Metazoa</taxon>
        <taxon>Chordata</taxon>
        <taxon>Craniata</taxon>
        <taxon>Vertebrata</taxon>
        <taxon>Euteleostomi</taxon>
        <taxon>Mammalia</taxon>
        <taxon>Eutheria</taxon>
        <taxon>Euarchontoglires</taxon>
        <taxon>Glires</taxon>
        <taxon>Rodentia</taxon>
        <taxon>Myomorpha</taxon>
        <taxon>Muroidea</taxon>
        <taxon>Cricetidae</taxon>
        <taxon>Neotominae</taxon>
        <taxon>Peromyscus</taxon>
    </lineage>
</organism>
<dbReference type="AlphaFoldDB" id="A0A8C8UC38"/>
<dbReference type="GO" id="GO:0000387">
    <property type="term" value="P:spliceosomal snRNP assembly"/>
    <property type="evidence" value="ECO:0007669"/>
    <property type="project" value="UniProtKB-UniRule"/>
</dbReference>
<dbReference type="GO" id="GO:0000395">
    <property type="term" value="P:mRNA 5'-splice site recognition"/>
    <property type="evidence" value="ECO:0007669"/>
    <property type="project" value="UniProtKB-UniRule"/>
</dbReference>
<dbReference type="InterPro" id="IPR003604">
    <property type="entry name" value="Matrin/U1-like-C_Znf_C2H2"/>
</dbReference>
<evidence type="ECO:0000256" key="9">
    <source>
        <dbReference type="HAMAP-Rule" id="MF_03153"/>
    </source>
</evidence>
<dbReference type="InterPro" id="IPR017340">
    <property type="entry name" value="U1_snRNP-C"/>
</dbReference>
<dbReference type="Proteomes" id="UP000694547">
    <property type="component" value="Chromosome 16"/>
</dbReference>
<dbReference type="GeneTree" id="ENSGT00730000110997"/>
<comment type="similarity">
    <text evidence="9 10">Belongs to the U1 small nuclear ribonucleoprotein C family.</text>
</comment>
<evidence type="ECO:0000259" key="11">
    <source>
        <dbReference type="PROSITE" id="PS50171"/>
    </source>
</evidence>
<evidence type="ECO:0000256" key="1">
    <source>
        <dbReference type="ARBA" id="ARBA00004123"/>
    </source>
</evidence>
<dbReference type="GO" id="GO:0071004">
    <property type="term" value="C:U2-type prespliceosome"/>
    <property type="evidence" value="ECO:0007669"/>
    <property type="project" value="UniProtKB-UniRule"/>
</dbReference>
<gene>
    <name evidence="9" type="primary">SNRPC</name>
    <name evidence="12" type="synonym">LOC102916003</name>
</gene>
<evidence type="ECO:0000256" key="3">
    <source>
        <dbReference type="ARBA" id="ARBA00022771"/>
    </source>
</evidence>
<evidence type="ECO:0000256" key="2">
    <source>
        <dbReference type="ARBA" id="ARBA00022723"/>
    </source>
</evidence>
<evidence type="ECO:0000313" key="13">
    <source>
        <dbReference type="Proteomes" id="UP000694547"/>
    </source>
</evidence>
<dbReference type="SUPFAM" id="SSF57667">
    <property type="entry name" value="beta-beta-alpha zinc fingers"/>
    <property type="match status" value="1"/>
</dbReference>
<evidence type="ECO:0000256" key="4">
    <source>
        <dbReference type="ARBA" id="ARBA00022833"/>
    </source>
</evidence>
<dbReference type="GO" id="GO:0000243">
    <property type="term" value="C:commitment complex"/>
    <property type="evidence" value="ECO:0007669"/>
    <property type="project" value="UniProtKB-UniRule"/>
</dbReference>
<evidence type="ECO:0000256" key="10">
    <source>
        <dbReference type="PIRNR" id="PIRNR037969"/>
    </source>
</evidence>
<dbReference type="HAMAP" id="MF_03153">
    <property type="entry name" value="U1_C"/>
    <property type="match status" value="1"/>
</dbReference>
<evidence type="ECO:0000256" key="7">
    <source>
        <dbReference type="ARBA" id="ARBA00023274"/>
    </source>
</evidence>
<comment type="subunit">
    <text evidence="9">U1 snRNP is composed of the 7 core Sm proteins SNRPB, SNRPD1, SNRPD2, SNRPD3, SNRPE, SNRPF and SNRPG that assemble in a heptameric protein ring on the Sm site of the small nuclear RNA to form the core snRNP, and at least 3 U1 snRNP-specific proteins SNRNP70/U1-70K, SNRPA/U1-A and SNRPC/U1-C. SNRPC/U1-C interacts with U1 snRNA and the 5' splice-site region of the pre-mRNA.</text>
</comment>
<accession>A0A8C8UC38</accession>
<keyword evidence="7 9" id="KW-0687">Ribonucleoprotein</keyword>
<reference evidence="12" key="3">
    <citation type="submission" date="2025-09" db="UniProtKB">
        <authorList>
            <consortium name="Ensembl"/>
        </authorList>
    </citation>
    <scope>IDENTIFICATION</scope>
</reference>
<sequence>MQRVSLRGQLYSCNEINMPKFYCDHCGRYLTHDSSSVRKTHCCGWKHKENVKDSYQKWMEEQARSLIDKTMTAFQQGNIPPAPFSAPPPAWTMMLASLSLQGPLCPGRMPAPYMEGSPVMPVMGPPPPGMIPVGPAPGMRTPKEGHMPMVSAPPIMRPPARSLMVPARLGMTWLDK</sequence>
<comment type="function">
    <text evidence="10">Component of the spliceosomal U1 snRNP, which is essential for recognition of the pre-mRNA 5' splice-site and the subsequent assembly of the spliceosome. snrpc/U1-C is directly involved in initial 5' splice-site recognition for both constitutive and regulated alternative splicing. The interaction with the 5' splice-site seems to precede base-pairing between the pre-mRNA and the U1 snRNA. Stimulates E complex formation by stabilizing the base pairing of the 5' end of the U1 snRNA and the 5' splice-site region.</text>
</comment>